<evidence type="ECO:0000256" key="2">
    <source>
        <dbReference type="ARBA" id="ARBA00007447"/>
    </source>
</evidence>
<dbReference type="OrthoDB" id="2747330at2759"/>
<dbReference type="SUPFAM" id="SSF50630">
    <property type="entry name" value="Acid proteases"/>
    <property type="match status" value="1"/>
</dbReference>
<dbReference type="EC" id="3.4.23.12" evidence="11"/>
<accession>A0A2P6RQX7</accession>
<evidence type="ECO:0000256" key="1">
    <source>
        <dbReference type="ARBA" id="ARBA00004613"/>
    </source>
</evidence>
<feature type="chain" id="PRO_5015200444" evidence="9">
    <location>
        <begin position="22"/>
        <end position="436"/>
    </location>
</feature>
<comment type="caution">
    <text evidence="11">The sequence shown here is derived from an EMBL/GenBank/DDBJ whole genome shotgun (WGS) entry which is preliminary data.</text>
</comment>
<keyword evidence="7 11" id="KW-0378">Hydrolase</keyword>
<dbReference type="InterPro" id="IPR033121">
    <property type="entry name" value="PEPTIDASE_A1"/>
</dbReference>
<reference evidence="11 12" key="1">
    <citation type="journal article" date="2018" name="Nat. Genet.">
        <title>The Rosa genome provides new insights in the design of modern roses.</title>
        <authorList>
            <person name="Bendahmane M."/>
        </authorList>
    </citation>
    <scope>NUCLEOTIDE SEQUENCE [LARGE SCALE GENOMIC DNA]</scope>
    <source>
        <strain evidence="12">cv. Old Blush</strain>
    </source>
</reference>
<dbReference type="GO" id="GO:0006508">
    <property type="term" value="P:proteolysis"/>
    <property type="evidence" value="ECO:0007669"/>
    <property type="project" value="UniProtKB-KW"/>
</dbReference>
<feature type="domain" description="Peptidase A1" evidence="10">
    <location>
        <begin position="84"/>
        <end position="429"/>
    </location>
</feature>
<comment type="subcellular location">
    <subcellularLocation>
        <location evidence="1">Secreted</location>
    </subcellularLocation>
</comment>
<evidence type="ECO:0000313" key="12">
    <source>
        <dbReference type="Proteomes" id="UP000238479"/>
    </source>
</evidence>
<keyword evidence="3" id="KW-0964">Secreted</keyword>
<evidence type="ECO:0000256" key="3">
    <source>
        <dbReference type="ARBA" id="ARBA00022525"/>
    </source>
</evidence>
<dbReference type="InterPro" id="IPR032799">
    <property type="entry name" value="TAXi_C"/>
</dbReference>
<evidence type="ECO:0000256" key="8">
    <source>
        <dbReference type="ARBA" id="ARBA00023180"/>
    </source>
</evidence>
<keyword evidence="4" id="KW-0645">Protease</keyword>
<evidence type="ECO:0000256" key="9">
    <source>
        <dbReference type="SAM" id="SignalP"/>
    </source>
</evidence>
<dbReference type="InterPro" id="IPR001969">
    <property type="entry name" value="Aspartic_peptidase_AS"/>
</dbReference>
<keyword evidence="8" id="KW-0325">Glycoprotein</keyword>
<dbReference type="InterPro" id="IPR034161">
    <property type="entry name" value="Pepsin-like_plant"/>
</dbReference>
<evidence type="ECO:0000256" key="5">
    <source>
        <dbReference type="ARBA" id="ARBA00022729"/>
    </source>
</evidence>
<dbReference type="Pfam" id="PF14541">
    <property type="entry name" value="TAXi_C"/>
    <property type="match status" value="1"/>
</dbReference>
<sequence length="436" mass="46563">MALAAILACLSFILLSFSAEASYGGFTVDLIQRDSPLSPWYDSSTTHFDSLHNAFRRSISRAHRFIKPSTNTIESKIVPSGGEYLMNISMGNPPVEVLGIADTGSDLVWTQCKPCTQCFNQNPPLFDPKRSSTYRTVPCQSNSCSNLEEASCGGDHGDTCVYSYRYGDRSFTRGSLAQETITIGSASGRPVSLPKIIFGCGHENGGTFDESGSGLIGLGAGPLSFISQLNGGKFSYCLVPTSAKSSVASKISFGTAGIVSGDGAVSTRLVSKQPNTFYYLTLEAISVGEKRLSYKTSQSTKAVAVSYGSEGNIIIDSGTTLTLLPPGFYNDVVSALEVAINAERVSDPKGVLSLCFRSKSDHDIDVPVITAHFSGADVKLNALNTFARVEDDMVCFTMIPSDDVAIFGNLAQINFLVGYDLEESTVSFKPADCTKH</sequence>
<keyword evidence="5 9" id="KW-0732">Signal</keyword>
<protein>
    <submittedName>
        <fullName evidence="11">Putative nepenthesin</fullName>
        <ecNumber evidence="11">3.4.23.12</ecNumber>
    </submittedName>
</protein>
<dbReference type="PROSITE" id="PS51767">
    <property type="entry name" value="PEPTIDASE_A1"/>
    <property type="match status" value="1"/>
</dbReference>
<dbReference type="InterPro" id="IPR032861">
    <property type="entry name" value="TAXi_N"/>
</dbReference>
<dbReference type="PROSITE" id="PS00141">
    <property type="entry name" value="ASP_PROTEASE"/>
    <property type="match status" value="1"/>
</dbReference>
<name>A0A2P6RQX7_ROSCH</name>
<comment type="similarity">
    <text evidence="2">Belongs to the peptidase A1 family.</text>
</comment>
<dbReference type="EMBL" id="PDCK01000040">
    <property type="protein sequence ID" value="PRQ48833.1"/>
    <property type="molecule type" value="Genomic_DNA"/>
</dbReference>
<evidence type="ECO:0000259" key="10">
    <source>
        <dbReference type="PROSITE" id="PS51767"/>
    </source>
</evidence>
<evidence type="ECO:0000256" key="4">
    <source>
        <dbReference type="ARBA" id="ARBA00022670"/>
    </source>
</evidence>
<dbReference type="GO" id="GO:0005576">
    <property type="term" value="C:extracellular region"/>
    <property type="evidence" value="ECO:0007669"/>
    <property type="project" value="UniProtKB-SubCell"/>
</dbReference>
<evidence type="ECO:0000256" key="6">
    <source>
        <dbReference type="ARBA" id="ARBA00022750"/>
    </source>
</evidence>
<dbReference type="Gene3D" id="2.40.70.10">
    <property type="entry name" value="Acid Proteases"/>
    <property type="match status" value="2"/>
</dbReference>
<dbReference type="OMA" id="QTYYYLA"/>
<dbReference type="InterPro" id="IPR051708">
    <property type="entry name" value="Plant_Aspart_Prot_A1"/>
</dbReference>
<proteinExistence type="inferred from homology"/>
<dbReference type="Gramene" id="PRQ48833">
    <property type="protein sequence ID" value="PRQ48833"/>
    <property type="gene ID" value="RchiOBHm_Chr2g0115131"/>
</dbReference>
<evidence type="ECO:0000256" key="7">
    <source>
        <dbReference type="ARBA" id="ARBA00022801"/>
    </source>
</evidence>
<dbReference type="GO" id="GO:0004190">
    <property type="term" value="F:aspartic-type endopeptidase activity"/>
    <property type="evidence" value="ECO:0007669"/>
    <property type="project" value="UniProtKB-KW"/>
</dbReference>
<gene>
    <name evidence="11" type="ORF">RchiOBHm_Chr2g0115131</name>
</gene>
<dbReference type="CDD" id="cd05476">
    <property type="entry name" value="pepsin_A_like_plant"/>
    <property type="match status" value="1"/>
</dbReference>
<dbReference type="InterPro" id="IPR021109">
    <property type="entry name" value="Peptidase_aspartic_dom_sf"/>
</dbReference>
<dbReference type="Proteomes" id="UP000238479">
    <property type="component" value="Chromosome 2"/>
</dbReference>
<dbReference type="PANTHER" id="PTHR47967">
    <property type="entry name" value="OS07G0603500 PROTEIN-RELATED"/>
    <property type="match status" value="1"/>
</dbReference>
<dbReference type="PANTHER" id="PTHR47967:SF128">
    <property type="entry name" value="ASPARTIC PROTEINASE CDR1-LIKE"/>
    <property type="match status" value="1"/>
</dbReference>
<dbReference type="AlphaFoldDB" id="A0A2P6RQX7"/>
<keyword evidence="12" id="KW-1185">Reference proteome</keyword>
<keyword evidence="6" id="KW-0064">Aspartyl protease</keyword>
<organism evidence="11 12">
    <name type="scientific">Rosa chinensis</name>
    <name type="common">China rose</name>
    <dbReference type="NCBI Taxonomy" id="74649"/>
    <lineage>
        <taxon>Eukaryota</taxon>
        <taxon>Viridiplantae</taxon>
        <taxon>Streptophyta</taxon>
        <taxon>Embryophyta</taxon>
        <taxon>Tracheophyta</taxon>
        <taxon>Spermatophyta</taxon>
        <taxon>Magnoliopsida</taxon>
        <taxon>eudicotyledons</taxon>
        <taxon>Gunneridae</taxon>
        <taxon>Pentapetalae</taxon>
        <taxon>rosids</taxon>
        <taxon>fabids</taxon>
        <taxon>Rosales</taxon>
        <taxon>Rosaceae</taxon>
        <taxon>Rosoideae</taxon>
        <taxon>Rosoideae incertae sedis</taxon>
        <taxon>Rosa</taxon>
    </lineage>
</organism>
<dbReference type="Pfam" id="PF14543">
    <property type="entry name" value="TAXi_N"/>
    <property type="match status" value="1"/>
</dbReference>
<dbReference type="FunFam" id="2.40.70.10:FF:000050">
    <property type="entry name" value="Aspartic proteinase CDR1"/>
    <property type="match status" value="1"/>
</dbReference>
<dbReference type="FunFam" id="2.40.70.10:FF:000016">
    <property type="entry name" value="Probable aspartic protease At2g35615"/>
    <property type="match status" value="1"/>
</dbReference>
<feature type="signal peptide" evidence="9">
    <location>
        <begin position="1"/>
        <end position="21"/>
    </location>
</feature>
<evidence type="ECO:0000313" key="11">
    <source>
        <dbReference type="EMBL" id="PRQ48833.1"/>
    </source>
</evidence>